<proteinExistence type="predicted"/>
<dbReference type="KEGG" id="cva:CVAR_1689"/>
<dbReference type="eggNOG" id="COG2314">
    <property type="taxonomic scope" value="Bacteria"/>
</dbReference>
<feature type="transmembrane region" description="Helical" evidence="6">
    <location>
        <begin position="210"/>
        <end position="235"/>
    </location>
</feature>
<evidence type="ECO:0000256" key="5">
    <source>
        <dbReference type="SAM" id="MobiDB-lite"/>
    </source>
</evidence>
<feature type="domain" description="TM2" evidence="7">
    <location>
        <begin position="142"/>
        <end position="189"/>
    </location>
</feature>
<keyword evidence="2 6" id="KW-0812">Transmembrane</keyword>
<gene>
    <name evidence="8" type="ordered locus">CVAR_1689</name>
</gene>
<evidence type="ECO:0000256" key="1">
    <source>
        <dbReference type="ARBA" id="ARBA00004141"/>
    </source>
</evidence>
<evidence type="ECO:0000256" key="6">
    <source>
        <dbReference type="SAM" id="Phobius"/>
    </source>
</evidence>
<evidence type="ECO:0000256" key="2">
    <source>
        <dbReference type="ARBA" id="ARBA00022692"/>
    </source>
</evidence>
<reference evidence="8 9" key="1">
    <citation type="journal article" date="2011" name="BMC Genomics">
        <title>Complete genome sequence of Corynebacterium variabile DSM 44702 isolated from the surface of smear-ripened cheeses and insights into cheese ripening and flavor generation.</title>
        <authorList>
            <person name="Schroeder J."/>
            <person name="Maus I."/>
            <person name="Trost E."/>
            <person name="Tauch A."/>
        </authorList>
    </citation>
    <scope>NUCLEOTIDE SEQUENCE [LARGE SCALE GENOMIC DNA]</scope>
    <source>
        <strain evidence="9">DSM 44702 / JCM 12073 / NCIMB 30131</strain>
    </source>
</reference>
<feature type="region of interest" description="Disordered" evidence="5">
    <location>
        <begin position="1"/>
        <end position="79"/>
    </location>
</feature>
<dbReference type="AlphaFoldDB" id="G0HEQ5"/>
<evidence type="ECO:0000256" key="4">
    <source>
        <dbReference type="ARBA" id="ARBA00023136"/>
    </source>
</evidence>
<dbReference type="GO" id="GO:0016020">
    <property type="term" value="C:membrane"/>
    <property type="evidence" value="ECO:0007669"/>
    <property type="project" value="UniProtKB-SubCell"/>
</dbReference>
<dbReference type="Pfam" id="PF05154">
    <property type="entry name" value="TM2"/>
    <property type="match status" value="1"/>
</dbReference>
<protein>
    <recommendedName>
        <fullName evidence="7">TM2 domain-containing protein</fullName>
    </recommendedName>
</protein>
<evidence type="ECO:0000313" key="8">
    <source>
        <dbReference type="EMBL" id="AEK37041.1"/>
    </source>
</evidence>
<organism evidence="8 9">
    <name type="scientific">Corynebacterium variabile (strain DSM 44702 / CIP 107183 / JCM 12073 / NCIMB 30131)</name>
    <name type="common">Corynebacterium mooreparkense</name>
    <dbReference type="NCBI Taxonomy" id="858619"/>
    <lineage>
        <taxon>Bacteria</taxon>
        <taxon>Bacillati</taxon>
        <taxon>Actinomycetota</taxon>
        <taxon>Actinomycetes</taxon>
        <taxon>Mycobacteriales</taxon>
        <taxon>Corynebacteriaceae</taxon>
        <taxon>Corynebacterium</taxon>
    </lineage>
</organism>
<name>G0HEQ5_CORVD</name>
<dbReference type="Proteomes" id="UP000006659">
    <property type="component" value="Chromosome"/>
</dbReference>
<keyword evidence="4 6" id="KW-0472">Membrane</keyword>
<dbReference type="InterPro" id="IPR007829">
    <property type="entry name" value="TM2"/>
</dbReference>
<dbReference type="HOGENOM" id="CLU_1169114_0_0_11"/>
<comment type="subcellular location">
    <subcellularLocation>
        <location evidence="1">Membrane</location>
        <topology evidence="1">Multi-pass membrane protein</topology>
    </subcellularLocation>
</comment>
<keyword evidence="3 6" id="KW-1133">Transmembrane helix</keyword>
<accession>G0HEQ5</accession>
<sequence>MRREGRVSRPSLLFRSCSPSIPRGTLSYRSIAPTVPHQSAPEQRRNRVTDPGTWNSSDGRPADESGQTGQYDPAGQYGQYPHYGQYPAQPAYGQYPPQGVPAGYPPYVPNAPYAPYAPYAQYSPYGAAPAYGMYPGHPGFSEKSKTTAAVLAFFLGWAGGHNFYLRRNGKALAQLLLSILGWIFIVVGIILAVNYDTGSSYYYDDGNEALFAMGIIMLFGTLYVLFPAIGIWAFVEFILILTGSAGYATDDKGLVLR</sequence>
<dbReference type="STRING" id="858619.CVAR_1689"/>
<feature type="transmembrane region" description="Helical" evidence="6">
    <location>
        <begin position="175"/>
        <end position="195"/>
    </location>
</feature>
<evidence type="ECO:0000256" key="3">
    <source>
        <dbReference type="ARBA" id="ARBA00022989"/>
    </source>
</evidence>
<evidence type="ECO:0000259" key="7">
    <source>
        <dbReference type="Pfam" id="PF05154"/>
    </source>
</evidence>
<dbReference type="EMBL" id="CP002917">
    <property type="protein sequence ID" value="AEK37041.1"/>
    <property type="molecule type" value="Genomic_DNA"/>
</dbReference>
<evidence type="ECO:0000313" key="9">
    <source>
        <dbReference type="Proteomes" id="UP000006659"/>
    </source>
</evidence>